<gene>
    <name evidence="4" type="ORF">A6M21_02670</name>
</gene>
<dbReference type="Gene3D" id="3.30.70.860">
    <property type="match status" value="1"/>
</dbReference>
<keyword evidence="1 3" id="KW-0547">Nucleotide-binding</keyword>
<proteinExistence type="inferred from homology"/>
<comment type="caution">
    <text evidence="4">The sequence shown here is derived from an EMBL/GenBank/DDBJ whole genome shotgun (WGS) entry which is preliminary data.</text>
</comment>
<dbReference type="RefSeq" id="WP_066666053.1">
    <property type="nucleotide sequence ID" value="NZ_LYVF01000009.1"/>
</dbReference>
<evidence type="ECO:0000256" key="2">
    <source>
        <dbReference type="ARBA" id="ARBA00093450"/>
    </source>
</evidence>
<dbReference type="SUPFAM" id="SSF89963">
    <property type="entry name" value="YajQ-like"/>
    <property type="match status" value="2"/>
</dbReference>
<dbReference type="AlphaFoldDB" id="A0A1B7LJI8"/>
<dbReference type="GO" id="GO:0005829">
    <property type="term" value="C:cytosol"/>
    <property type="evidence" value="ECO:0007669"/>
    <property type="project" value="TreeGrafter"/>
</dbReference>
<comment type="similarity">
    <text evidence="2 3">Belongs to the YajQ family.</text>
</comment>
<keyword evidence="5" id="KW-1185">Reference proteome</keyword>
<name>A0A1B7LJI8_9FIRM</name>
<dbReference type="InterPro" id="IPR035570">
    <property type="entry name" value="UPF0234_N"/>
</dbReference>
<sequence>MAAKENSFDIVSQIDLQEVDNAVNQARREIGTRFDFRGSKCGLDFDGKEIILHADDDFKLKSLVDVLEPRLLKRKVDLKALRYGKVEKAAGDTVRQRVELIQGLDKEISARIIKLIKGSKLKIQASYQGDQVRVSGKSRDDLQAVIRLIREQEWEVPLQFINMRTM</sequence>
<dbReference type="PANTHER" id="PTHR30476">
    <property type="entry name" value="UPF0234 PROTEIN YAJQ"/>
    <property type="match status" value="1"/>
</dbReference>
<reference evidence="4 5" key="1">
    <citation type="submission" date="2016-04" db="EMBL/GenBank/DDBJ databases">
        <authorList>
            <person name="Evans L.H."/>
            <person name="Alamgir A."/>
            <person name="Owens N."/>
            <person name="Weber N.D."/>
            <person name="Virtaneva K."/>
            <person name="Barbian K."/>
            <person name="Babar A."/>
            <person name="Rosenke K."/>
        </authorList>
    </citation>
    <scope>NUCLEOTIDE SEQUENCE [LARGE SCALE GENOMIC DNA]</scope>
    <source>
        <strain evidence="4 5">LMa1</strain>
    </source>
</reference>
<accession>A0A1B7LJI8</accession>
<dbReference type="PANTHER" id="PTHR30476:SF0">
    <property type="entry name" value="UPF0234 PROTEIN YAJQ"/>
    <property type="match status" value="1"/>
</dbReference>
<evidence type="ECO:0000313" key="4">
    <source>
        <dbReference type="EMBL" id="OAT86737.1"/>
    </source>
</evidence>
<organism evidence="4 5">
    <name type="scientific">Desulfotomaculum copahuensis</name>
    <dbReference type="NCBI Taxonomy" id="1838280"/>
    <lineage>
        <taxon>Bacteria</taxon>
        <taxon>Bacillati</taxon>
        <taxon>Bacillota</taxon>
        <taxon>Clostridia</taxon>
        <taxon>Eubacteriales</taxon>
        <taxon>Desulfotomaculaceae</taxon>
        <taxon>Desulfotomaculum</taxon>
    </lineage>
</organism>
<dbReference type="Gene3D" id="3.30.70.990">
    <property type="entry name" value="YajQ-like, domain 2"/>
    <property type="match status" value="1"/>
</dbReference>
<dbReference type="HAMAP" id="MF_00632">
    <property type="entry name" value="UPF0234"/>
    <property type="match status" value="1"/>
</dbReference>
<dbReference type="STRING" id="1838280.A6M21_02670"/>
<dbReference type="EMBL" id="LYVF01000009">
    <property type="protein sequence ID" value="OAT86737.1"/>
    <property type="molecule type" value="Genomic_DNA"/>
</dbReference>
<dbReference type="Proteomes" id="UP000078532">
    <property type="component" value="Unassembled WGS sequence"/>
</dbReference>
<protein>
    <recommendedName>
        <fullName evidence="3">Nucleotide-binding protein A6M21_02670</fullName>
    </recommendedName>
</protein>
<comment type="function">
    <text evidence="3">Nucleotide-binding protein.</text>
</comment>
<dbReference type="InterPro" id="IPR036183">
    <property type="entry name" value="YajQ-like_sf"/>
</dbReference>
<dbReference type="CDD" id="cd11740">
    <property type="entry name" value="YajQ_like"/>
    <property type="match status" value="1"/>
</dbReference>
<evidence type="ECO:0000313" key="5">
    <source>
        <dbReference type="Proteomes" id="UP000078532"/>
    </source>
</evidence>
<dbReference type="InterPro" id="IPR035571">
    <property type="entry name" value="UPF0234-like_C"/>
</dbReference>
<dbReference type="InterPro" id="IPR007551">
    <property type="entry name" value="YajQ/Smlt4090-like"/>
</dbReference>
<dbReference type="Pfam" id="PF04461">
    <property type="entry name" value="YajQ"/>
    <property type="match status" value="1"/>
</dbReference>
<evidence type="ECO:0000256" key="1">
    <source>
        <dbReference type="ARBA" id="ARBA00022741"/>
    </source>
</evidence>
<dbReference type="OrthoDB" id="9801447at2"/>
<evidence type="ECO:0000256" key="3">
    <source>
        <dbReference type="HAMAP-Rule" id="MF_00632"/>
    </source>
</evidence>
<dbReference type="GO" id="GO:0000166">
    <property type="term" value="F:nucleotide binding"/>
    <property type="evidence" value="ECO:0007669"/>
    <property type="project" value="UniProtKB-UniRule"/>
</dbReference>
<dbReference type="NCBIfam" id="NF003819">
    <property type="entry name" value="PRK05412.1"/>
    <property type="match status" value="1"/>
</dbReference>